<evidence type="ECO:0000313" key="5">
    <source>
        <dbReference type="Proteomes" id="UP001233999"/>
    </source>
</evidence>
<dbReference type="SMART" id="SM00320">
    <property type="entry name" value="WD40"/>
    <property type="match status" value="5"/>
</dbReference>
<sequence>MEPAGLEVEPNRNADAYRNYQPIAVPAQIERYIDFIELCEDGYMLLGCSNLTGRFWTGSLWYFIDPDAAPDVEKCLTGIECETGVTDGKFLEDKQKIFTDIKDSGTVQILGLSESSDEHTFHFESLNSVCEHDDSVLSVSVFPDKTQAVTGSSDTNIKVWSIESLISEHTYRPAHLLQVTSVCANPHDRNNVFASCSLDGMALMWDIRTPKPAKVAWCDRAHELSALSWHTSKDVLAVGSNTGEVTLIDTRQLKTPLAQTVCFSRPVHRLSFATHKPDWLAVCADDTKVKVLDCASDTPNILYCDDRHDDFVRGLTWHNRNETLYSCGWDKQVLLHNIALSPANMEVNGIVQVKT</sequence>
<name>A0AAD7ZVW8_DIPPU</name>
<reference evidence="4" key="1">
    <citation type="journal article" date="2023" name="IScience">
        <title>Live-bearing cockroach genome reveals convergent evolutionary mechanisms linked to viviparity in insects and beyond.</title>
        <authorList>
            <person name="Fouks B."/>
            <person name="Harrison M.C."/>
            <person name="Mikhailova A.A."/>
            <person name="Marchal E."/>
            <person name="English S."/>
            <person name="Carruthers M."/>
            <person name="Jennings E.C."/>
            <person name="Chiamaka E.L."/>
            <person name="Frigard R.A."/>
            <person name="Pippel M."/>
            <person name="Attardo G.M."/>
            <person name="Benoit J.B."/>
            <person name="Bornberg-Bauer E."/>
            <person name="Tobe S.S."/>
        </authorList>
    </citation>
    <scope>NUCLEOTIDE SEQUENCE</scope>
    <source>
        <strain evidence="4">Stay&amp;Tobe</strain>
    </source>
</reference>
<accession>A0AAD7ZVW8</accession>
<feature type="repeat" description="WD" evidence="3">
    <location>
        <begin position="129"/>
        <end position="170"/>
    </location>
</feature>
<evidence type="ECO:0000256" key="1">
    <source>
        <dbReference type="ARBA" id="ARBA00004496"/>
    </source>
</evidence>
<evidence type="ECO:0000313" key="4">
    <source>
        <dbReference type="EMBL" id="KAJ9587386.1"/>
    </source>
</evidence>
<evidence type="ECO:0000256" key="3">
    <source>
        <dbReference type="PROSITE-ProRule" id="PRU00221"/>
    </source>
</evidence>
<protein>
    <recommendedName>
        <fullName evidence="6">Methylosome protein 50</fullName>
    </recommendedName>
</protein>
<evidence type="ECO:0008006" key="6">
    <source>
        <dbReference type="Google" id="ProtNLM"/>
    </source>
</evidence>
<feature type="repeat" description="WD" evidence="3">
    <location>
        <begin position="172"/>
        <end position="215"/>
    </location>
</feature>
<organism evidence="4 5">
    <name type="scientific">Diploptera punctata</name>
    <name type="common">Pacific beetle cockroach</name>
    <dbReference type="NCBI Taxonomy" id="6984"/>
    <lineage>
        <taxon>Eukaryota</taxon>
        <taxon>Metazoa</taxon>
        <taxon>Ecdysozoa</taxon>
        <taxon>Arthropoda</taxon>
        <taxon>Hexapoda</taxon>
        <taxon>Insecta</taxon>
        <taxon>Pterygota</taxon>
        <taxon>Neoptera</taxon>
        <taxon>Polyneoptera</taxon>
        <taxon>Dictyoptera</taxon>
        <taxon>Blattodea</taxon>
        <taxon>Blaberoidea</taxon>
        <taxon>Blaberidae</taxon>
        <taxon>Diplopterinae</taxon>
        <taxon>Diploptera</taxon>
    </lineage>
</organism>
<dbReference type="Proteomes" id="UP001233999">
    <property type="component" value="Unassembled WGS sequence"/>
</dbReference>
<reference evidence="4" key="2">
    <citation type="submission" date="2023-05" db="EMBL/GenBank/DDBJ databases">
        <authorList>
            <person name="Fouks B."/>
        </authorList>
    </citation>
    <scope>NUCLEOTIDE SEQUENCE</scope>
    <source>
        <strain evidence="4">Stay&amp;Tobe</strain>
        <tissue evidence="4">Testes</tissue>
    </source>
</reference>
<dbReference type="EMBL" id="JASPKZ010006442">
    <property type="protein sequence ID" value="KAJ9587386.1"/>
    <property type="molecule type" value="Genomic_DNA"/>
</dbReference>
<gene>
    <name evidence="4" type="ORF">L9F63_019087</name>
</gene>
<dbReference type="InterPro" id="IPR052139">
    <property type="entry name" value="Methylosome_Comp_WDR77"/>
</dbReference>
<dbReference type="GO" id="GO:0034709">
    <property type="term" value="C:methylosome"/>
    <property type="evidence" value="ECO:0007669"/>
    <property type="project" value="TreeGrafter"/>
</dbReference>
<dbReference type="Pfam" id="PF00400">
    <property type="entry name" value="WD40"/>
    <property type="match status" value="3"/>
</dbReference>
<keyword evidence="2" id="KW-0963">Cytoplasm</keyword>
<dbReference type="PANTHER" id="PTHR46853:SF1">
    <property type="entry name" value="METHYLOSOME PROTEIN 50"/>
    <property type="match status" value="1"/>
</dbReference>
<dbReference type="GO" id="GO:0007309">
    <property type="term" value="P:oocyte axis specification"/>
    <property type="evidence" value="ECO:0007669"/>
    <property type="project" value="TreeGrafter"/>
</dbReference>
<comment type="subcellular location">
    <subcellularLocation>
        <location evidence="1">Cytoplasm</location>
    </subcellularLocation>
</comment>
<dbReference type="AlphaFoldDB" id="A0AAD7ZVW8"/>
<dbReference type="InterPro" id="IPR036322">
    <property type="entry name" value="WD40_repeat_dom_sf"/>
</dbReference>
<dbReference type="PROSITE" id="PS50082">
    <property type="entry name" value="WD_REPEATS_2"/>
    <property type="match status" value="2"/>
</dbReference>
<keyword evidence="3" id="KW-0853">WD repeat</keyword>
<dbReference type="PANTHER" id="PTHR46853">
    <property type="entry name" value="METHYLOSOME PROTEIN 50"/>
    <property type="match status" value="1"/>
</dbReference>
<keyword evidence="5" id="KW-1185">Reference proteome</keyword>
<dbReference type="InterPro" id="IPR001680">
    <property type="entry name" value="WD40_rpt"/>
</dbReference>
<evidence type="ECO:0000256" key="2">
    <source>
        <dbReference type="ARBA" id="ARBA00022490"/>
    </source>
</evidence>
<dbReference type="PROSITE" id="PS50294">
    <property type="entry name" value="WD_REPEATS_REGION"/>
    <property type="match status" value="1"/>
</dbReference>
<comment type="caution">
    <text evidence="4">The sequence shown here is derived from an EMBL/GenBank/DDBJ whole genome shotgun (WGS) entry which is preliminary data.</text>
</comment>
<proteinExistence type="predicted"/>
<dbReference type="Gene3D" id="2.130.10.10">
    <property type="entry name" value="YVTN repeat-like/Quinoprotein amine dehydrogenase"/>
    <property type="match status" value="1"/>
</dbReference>
<dbReference type="InterPro" id="IPR015943">
    <property type="entry name" value="WD40/YVTN_repeat-like_dom_sf"/>
</dbReference>
<dbReference type="SUPFAM" id="SSF50978">
    <property type="entry name" value="WD40 repeat-like"/>
    <property type="match status" value="1"/>
</dbReference>